<reference evidence="2 3" key="1">
    <citation type="submission" date="2009-06" db="EMBL/GenBank/DDBJ databases">
        <title>Complete sequence of Desulfovibrio salexigens DSM 2638.</title>
        <authorList>
            <consortium name="US DOE Joint Genome Institute"/>
            <person name="Lucas S."/>
            <person name="Copeland A."/>
            <person name="Lapidus A."/>
            <person name="Glavina del Rio T."/>
            <person name="Tice H."/>
            <person name="Bruce D."/>
            <person name="Goodwin L."/>
            <person name="Pitluck S."/>
            <person name="Munk A.C."/>
            <person name="Brettin T."/>
            <person name="Detter J.C."/>
            <person name="Han C."/>
            <person name="Tapia R."/>
            <person name="Larimer F."/>
            <person name="Land M."/>
            <person name="Hauser L."/>
            <person name="Kyrpides N."/>
            <person name="Anderson I."/>
            <person name="Wall J.D."/>
            <person name="Arkin A.P."/>
            <person name="Dehal P."/>
            <person name="Chivian D."/>
            <person name="Giles B."/>
            <person name="Hazen T.C."/>
        </authorList>
    </citation>
    <scope>NUCLEOTIDE SEQUENCE [LARGE SCALE GENOMIC DNA]</scope>
    <source>
        <strain evidence="3">ATCC 14822 / DSM 2638 / NCIMB 8403 / VKM B-1763</strain>
    </source>
</reference>
<dbReference type="PANTHER" id="PTHR43451">
    <property type="entry name" value="ACETYLTRANSFERASE (GNAT) FAMILY PROTEIN"/>
    <property type="match status" value="1"/>
</dbReference>
<dbReference type="EMBL" id="CP001649">
    <property type="protein sequence ID" value="ACS79524.1"/>
    <property type="molecule type" value="Genomic_DNA"/>
</dbReference>
<dbReference type="AlphaFoldDB" id="C6BRT4"/>
<sequence length="155" mass="17066">MKSSISYGHLEPGEEAGASELIFKVFDKKVAPSFTEEGCSEFKSFATPEALRERIDQGAVILAARHDAKLVGVAEIRSLEHLCLLFVDSAEQGKGIGKVLIQMVADHCRDAGSSELTVNSSPNSRTFYESFGFIAQDSEQLKNGIRFVPMKYEFK</sequence>
<evidence type="ECO:0000313" key="3">
    <source>
        <dbReference type="Proteomes" id="UP000002601"/>
    </source>
</evidence>
<dbReference type="Proteomes" id="UP000002601">
    <property type="component" value="Chromosome"/>
</dbReference>
<dbReference type="Gene3D" id="3.40.630.30">
    <property type="match status" value="1"/>
</dbReference>
<dbReference type="eggNOG" id="COG0454">
    <property type="taxonomic scope" value="Bacteria"/>
</dbReference>
<dbReference type="RefSeq" id="WP_015851342.1">
    <property type="nucleotide sequence ID" value="NC_012881.1"/>
</dbReference>
<organism evidence="2 3">
    <name type="scientific">Maridesulfovibrio salexigens (strain ATCC 14822 / DSM 2638 / NCIMB 8403 / VKM B-1763)</name>
    <name type="common">Desulfovibrio salexigens</name>
    <dbReference type="NCBI Taxonomy" id="526222"/>
    <lineage>
        <taxon>Bacteria</taxon>
        <taxon>Pseudomonadati</taxon>
        <taxon>Thermodesulfobacteriota</taxon>
        <taxon>Desulfovibrionia</taxon>
        <taxon>Desulfovibrionales</taxon>
        <taxon>Desulfovibrionaceae</taxon>
        <taxon>Maridesulfovibrio</taxon>
    </lineage>
</organism>
<dbReference type="HOGENOM" id="CLU_120448_0_0_7"/>
<dbReference type="InterPro" id="IPR016181">
    <property type="entry name" value="Acyl_CoA_acyltransferase"/>
</dbReference>
<dbReference type="GO" id="GO:0016747">
    <property type="term" value="F:acyltransferase activity, transferring groups other than amino-acyl groups"/>
    <property type="evidence" value="ECO:0007669"/>
    <property type="project" value="InterPro"/>
</dbReference>
<dbReference type="InterPro" id="IPR052564">
    <property type="entry name" value="N-acetyltrans/Recomb-assoc"/>
</dbReference>
<feature type="domain" description="N-acetyltransferase" evidence="1">
    <location>
        <begin position="21"/>
        <end position="155"/>
    </location>
</feature>
<dbReference type="CDD" id="cd04301">
    <property type="entry name" value="NAT_SF"/>
    <property type="match status" value="1"/>
</dbReference>
<protein>
    <submittedName>
        <fullName evidence="2">GCN5-related N-acetyltransferase</fullName>
    </submittedName>
</protein>
<proteinExistence type="predicted"/>
<name>C6BRT4_MARSD</name>
<dbReference type="InterPro" id="IPR000182">
    <property type="entry name" value="GNAT_dom"/>
</dbReference>
<keyword evidence="3" id="KW-1185">Reference proteome</keyword>
<dbReference type="PROSITE" id="PS51186">
    <property type="entry name" value="GNAT"/>
    <property type="match status" value="1"/>
</dbReference>
<evidence type="ECO:0000313" key="2">
    <source>
        <dbReference type="EMBL" id="ACS79524.1"/>
    </source>
</evidence>
<dbReference type="STRING" id="526222.Desal_1462"/>
<gene>
    <name evidence="2" type="ordered locus">Desal_1462</name>
</gene>
<evidence type="ECO:0000259" key="1">
    <source>
        <dbReference type="PROSITE" id="PS51186"/>
    </source>
</evidence>
<accession>C6BRT4</accession>
<dbReference type="SUPFAM" id="SSF55729">
    <property type="entry name" value="Acyl-CoA N-acyltransferases (Nat)"/>
    <property type="match status" value="1"/>
</dbReference>
<keyword evidence="2" id="KW-0808">Transferase</keyword>
<dbReference type="PANTHER" id="PTHR43451:SF1">
    <property type="entry name" value="ACETYLTRANSFERASE"/>
    <property type="match status" value="1"/>
</dbReference>
<dbReference type="KEGG" id="dsa:Desal_1462"/>
<dbReference type="Pfam" id="PF13673">
    <property type="entry name" value="Acetyltransf_10"/>
    <property type="match status" value="1"/>
</dbReference>